<proteinExistence type="predicted"/>
<sequence>MSSKHVQKSCVANSNSDSTDFNFFVNIEAKRRFNKSISAKSFHTERGFVFSLKDEELSIPEDFTRVINGLGWKRFAKQPSSYNSQWVKEFYSNLTDPNQKRRDFVVRGKGILFSEANIIEFFNTHVENCSYDATLATISDEELTDVMKSMTIEGTDWMSKDDWTIKRMSLKPAFRVLY</sequence>
<dbReference type="Proteomes" id="UP000242715">
    <property type="component" value="Unassembled WGS sequence"/>
</dbReference>
<gene>
    <name evidence="2" type="ORF">TSUD_180430</name>
</gene>
<feature type="domain" description="Putative plant transposon protein" evidence="1">
    <location>
        <begin position="70"/>
        <end position="177"/>
    </location>
</feature>
<dbReference type="EMBL" id="DF974266">
    <property type="protein sequence ID" value="GAU46939.1"/>
    <property type="molecule type" value="Genomic_DNA"/>
</dbReference>
<evidence type="ECO:0000313" key="3">
    <source>
        <dbReference type="Proteomes" id="UP000242715"/>
    </source>
</evidence>
<protein>
    <recommendedName>
        <fullName evidence="1">Putative plant transposon protein domain-containing protein</fullName>
    </recommendedName>
</protein>
<dbReference type="InterPro" id="IPR046796">
    <property type="entry name" value="Transposase_32_dom"/>
</dbReference>
<dbReference type="AlphaFoldDB" id="A0A2Z6PKQ2"/>
<evidence type="ECO:0000259" key="1">
    <source>
        <dbReference type="Pfam" id="PF20167"/>
    </source>
</evidence>
<evidence type="ECO:0000313" key="2">
    <source>
        <dbReference type="EMBL" id="GAU46939.1"/>
    </source>
</evidence>
<reference evidence="3" key="1">
    <citation type="journal article" date="2017" name="Front. Plant Sci.">
        <title>Climate Clever Clovers: New Paradigm to Reduce the Environmental Footprint of Ruminants by Breeding Low Methanogenic Forages Utilizing Haplotype Variation.</title>
        <authorList>
            <person name="Kaur P."/>
            <person name="Appels R."/>
            <person name="Bayer P.E."/>
            <person name="Keeble-Gagnere G."/>
            <person name="Wang J."/>
            <person name="Hirakawa H."/>
            <person name="Shirasawa K."/>
            <person name="Vercoe P."/>
            <person name="Stefanova K."/>
            <person name="Durmic Z."/>
            <person name="Nichols P."/>
            <person name="Revell C."/>
            <person name="Isobe S.N."/>
            <person name="Edwards D."/>
            <person name="Erskine W."/>
        </authorList>
    </citation>
    <scope>NUCLEOTIDE SEQUENCE [LARGE SCALE GENOMIC DNA]</scope>
    <source>
        <strain evidence="3">cv. Daliak</strain>
    </source>
</reference>
<dbReference type="Pfam" id="PF20167">
    <property type="entry name" value="Transposase_32"/>
    <property type="match status" value="1"/>
</dbReference>
<accession>A0A2Z6PKQ2</accession>
<keyword evidence="3" id="KW-1185">Reference proteome</keyword>
<name>A0A2Z6PKQ2_TRISU</name>
<dbReference type="OrthoDB" id="1678572at2759"/>
<organism evidence="2 3">
    <name type="scientific">Trifolium subterraneum</name>
    <name type="common">Subterranean clover</name>
    <dbReference type="NCBI Taxonomy" id="3900"/>
    <lineage>
        <taxon>Eukaryota</taxon>
        <taxon>Viridiplantae</taxon>
        <taxon>Streptophyta</taxon>
        <taxon>Embryophyta</taxon>
        <taxon>Tracheophyta</taxon>
        <taxon>Spermatophyta</taxon>
        <taxon>Magnoliopsida</taxon>
        <taxon>eudicotyledons</taxon>
        <taxon>Gunneridae</taxon>
        <taxon>Pentapetalae</taxon>
        <taxon>rosids</taxon>
        <taxon>fabids</taxon>
        <taxon>Fabales</taxon>
        <taxon>Fabaceae</taxon>
        <taxon>Papilionoideae</taxon>
        <taxon>50 kb inversion clade</taxon>
        <taxon>NPAAA clade</taxon>
        <taxon>Hologalegina</taxon>
        <taxon>IRL clade</taxon>
        <taxon>Trifolieae</taxon>
        <taxon>Trifolium</taxon>
    </lineage>
</organism>